<dbReference type="FunFam" id="3.40.50.300:FF:000366">
    <property type="entry name" value="GTPase, IMAP family member 2"/>
    <property type="match status" value="1"/>
</dbReference>
<dbReference type="AlphaFoldDB" id="A0AAQ5X9Q1"/>
<feature type="coiled-coil region" evidence="4">
    <location>
        <begin position="546"/>
        <end position="638"/>
    </location>
</feature>
<dbReference type="InterPro" id="IPR006703">
    <property type="entry name" value="G_AIG1"/>
</dbReference>
<dbReference type="Pfam" id="PF04548">
    <property type="entry name" value="AIG1"/>
    <property type="match status" value="1"/>
</dbReference>
<feature type="compositionally biased region" description="Low complexity" evidence="5">
    <location>
        <begin position="1"/>
        <end position="32"/>
    </location>
</feature>
<accession>A0AAQ5X9Q1</accession>
<evidence type="ECO:0000313" key="8">
    <source>
        <dbReference type="Proteomes" id="UP001501940"/>
    </source>
</evidence>
<keyword evidence="8" id="KW-1185">Reference proteome</keyword>
<dbReference type="InterPro" id="IPR027417">
    <property type="entry name" value="P-loop_NTPase"/>
</dbReference>
<reference evidence="7" key="2">
    <citation type="submission" date="2025-08" db="UniProtKB">
        <authorList>
            <consortium name="Ensembl"/>
        </authorList>
    </citation>
    <scope>IDENTIFICATION</scope>
</reference>
<dbReference type="SUPFAM" id="SSF52540">
    <property type="entry name" value="P-loop containing nucleoside triphosphate hydrolases"/>
    <property type="match status" value="1"/>
</dbReference>
<name>A0AAQ5X9Q1_AMPOC</name>
<dbReference type="CDD" id="cd01852">
    <property type="entry name" value="AIG1"/>
    <property type="match status" value="1"/>
</dbReference>
<feature type="region of interest" description="Disordered" evidence="5">
    <location>
        <begin position="1"/>
        <end position="66"/>
    </location>
</feature>
<organism evidence="7 8">
    <name type="scientific">Amphiprion ocellaris</name>
    <name type="common">Clown anemonefish</name>
    <dbReference type="NCBI Taxonomy" id="80972"/>
    <lineage>
        <taxon>Eukaryota</taxon>
        <taxon>Metazoa</taxon>
        <taxon>Chordata</taxon>
        <taxon>Craniata</taxon>
        <taxon>Vertebrata</taxon>
        <taxon>Euteleostomi</taxon>
        <taxon>Actinopterygii</taxon>
        <taxon>Neopterygii</taxon>
        <taxon>Teleostei</taxon>
        <taxon>Neoteleostei</taxon>
        <taxon>Acanthomorphata</taxon>
        <taxon>Ovalentaria</taxon>
        <taxon>Pomacentridae</taxon>
        <taxon>Amphiprion</taxon>
    </lineage>
</organism>
<dbReference type="GO" id="GO:0005525">
    <property type="term" value="F:GTP binding"/>
    <property type="evidence" value="ECO:0007669"/>
    <property type="project" value="UniProtKB-KW"/>
</dbReference>
<dbReference type="PANTHER" id="PTHR10903:SF112">
    <property type="entry name" value="SI:CH211-113E8.5"/>
    <property type="match status" value="1"/>
</dbReference>
<evidence type="ECO:0000256" key="1">
    <source>
        <dbReference type="ARBA" id="ARBA00008535"/>
    </source>
</evidence>
<feature type="compositionally biased region" description="Polar residues" evidence="5">
    <location>
        <begin position="33"/>
        <end position="44"/>
    </location>
</feature>
<dbReference type="Gene3D" id="3.40.50.300">
    <property type="entry name" value="P-loop containing nucleotide triphosphate hydrolases"/>
    <property type="match status" value="1"/>
</dbReference>
<keyword evidence="3" id="KW-0342">GTP-binding</keyword>
<evidence type="ECO:0000259" key="6">
    <source>
        <dbReference type="PROSITE" id="PS51720"/>
    </source>
</evidence>
<feature type="compositionally biased region" description="Polar residues" evidence="5">
    <location>
        <begin position="53"/>
        <end position="62"/>
    </location>
</feature>
<sequence length="675" mass="75696">MFRTYSLDGGSSDSDGTAAAPASSSPFRSALRTSTFTRGTQTPRVNLFGGGSSNSDGSTAAPASSVPYRHVLRPRILRSTQISSVNLFGGGSSDSDGTAAAPASRVPCQIILREKPLRSTQTPRVNLFGGGSSNSDGSTAAPASSVPYRHVLRPRILRSTQISSVNLFGGGSSDSDGTAAAPASRVPCQIILREKPLRSTQTPRVNLFGEDSIGSDDKAAAPASSLPFRSGLRAKAPMRSTQNRSFNLVAGAMPRATEELRIVLVGKTGSGKSASGNTILGCESFKSMMSPTSITDECSKARATVDGQDVVVIDTPGLFDTSQWVNTTCRHISQCIYYASPGPHVFLIVIGLGRFTEEEMKTVQLIHELFGQAADRYSMVLFTRGDDLKGTTIEEFIGKSLDLQELVARCHGQYHVFNNNLKTGPQVSELLQKIRNIVRNNRGSHYTSKMFQEAERAIEEEKQRILKEKEAEMRIEKEQLRNEMQAVYEEQLRNLNEYHKAERMEDRRVREQEKQAMQTRLNKLTWERDRFINAKVEMEMEMHRERQNMELVVARERQDREQMQEQMQNMFYSLSMQNNQNMMAMQQQQQEIERQLRLRDDAARTERSQWEADRAELKAQYERELKAKEKALEKKYERDARLEVENGSRAMGSVLNVVTEFHRNPLKFIFKSLFG</sequence>
<comment type="similarity">
    <text evidence="1">Belongs to the TRAFAC class TrmE-Era-EngA-EngB-Septin-like GTPase superfamily. AIG1/Toc34/Toc159-like paraseptin GTPase family. IAN subfamily.</text>
</comment>
<dbReference type="Ensembl" id="ENSAOCT00000084047.1">
    <property type="protein sequence ID" value="ENSAOCP00000038028.1"/>
    <property type="gene ID" value="ENSAOCG00000031934.1"/>
</dbReference>
<keyword evidence="4" id="KW-0175">Coiled coil</keyword>
<dbReference type="PANTHER" id="PTHR10903">
    <property type="entry name" value="GTPASE, IMAP FAMILY MEMBER-RELATED"/>
    <property type="match status" value="1"/>
</dbReference>
<reference evidence="7 8" key="1">
    <citation type="submission" date="2022-01" db="EMBL/GenBank/DDBJ databases">
        <title>A chromosome-scale genome assembly of the false clownfish, Amphiprion ocellaris.</title>
        <authorList>
            <person name="Ryu T."/>
        </authorList>
    </citation>
    <scope>NUCLEOTIDE SEQUENCE [LARGE SCALE GENOMIC DNA]</scope>
</reference>
<evidence type="ECO:0000256" key="4">
    <source>
        <dbReference type="SAM" id="Coils"/>
    </source>
</evidence>
<dbReference type="GeneTree" id="ENSGT01120000271858"/>
<keyword evidence="2" id="KW-0547">Nucleotide-binding</keyword>
<dbReference type="Proteomes" id="UP001501940">
    <property type="component" value="Chromosome 2"/>
</dbReference>
<reference evidence="7" key="3">
    <citation type="submission" date="2025-09" db="UniProtKB">
        <authorList>
            <consortium name="Ensembl"/>
        </authorList>
    </citation>
    <scope>IDENTIFICATION</scope>
</reference>
<proteinExistence type="inferred from homology"/>
<evidence type="ECO:0000256" key="3">
    <source>
        <dbReference type="ARBA" id="ARBA00023134"/>
    </source>
</evidence>
<dbReference type="InterPro" id="IPR045058">
    <property type="entry name" value="GIMA/IAN/Toc"/>
</dbReference>
<dbReference type="PROSITE" id="PS51720">
    <property type="entry name" value="G_AIG1"/>
    <property type="match status" value="1"/>
</dbReference>
<feature type="coiled-coil region" evidence="4">
    <location>
        <begin position="451"/>
        <end position="490"/>
    </location>
</feature>
<protein>
    <recommendedName>
        <fullName evidence="6">AIG1-type G domain-containing protein</fullName>
    </recommendedName>
</protein>
<evidence type="ECO:0000313" key="7">
    <source>
        <dbReference type="Ensembl" id="ENSAOCP00000038028.1"/>
    </source>
</evidence>
<evidence type="ECO:0000256" key="5">
    <source>
        <dbReference type="SAM" id="MobiDB-lite"/>
    </source>
</evidence>
<feature type="domain" description="AIG1-type G" evidence="6">
    <location>
        <begin position="257"/>
        <end position="455"/>
    </location>
</feature>
<evidence type="ECO:0000256" key="2">
    <source>
        <dbReference type="ARBA" id="ARBA00022741"/>
    </source>
</evidence>